<gene>
    <name evidence="1" type="ORF">OH76DRAFT_1034473</name>
</gene>
<evidence type="ECO:0000313" key="2">
    <source>
        <dbReference type="Proteomes" id="UP000256964"/>
    </source>
</evidence>
<dbReference type="AlphaFoldDB" id="A0A371CX41"/>
<accession>A0A371CX41</accession>
<evidence type="ECO:0000313" key="1">
    <source>
        <dbReference type="EMBL" id="RDX44841.1"/>
    </source>
</evidence>
<proteinExistence type="predicted"/>
<sequence>MLTAILHSRRREAIWCTPCGHDTAWEEEVRHDFGGGRIRSEMAQTIHDDPLVRDRSEHTPLYSPQRYLAAMRTRITLGARVCPPPNTKPTPSRERARGAIAKQMCLDSDAGRLPARPTVHRLSVTSAICDMFRLAVYAVSSRPAGKRGKPPAIAKPGQHCPDPFELACNPRL</sequence>
<dbReference type="EMBL" id="KZ857444">
    <property type="protein sequence ID" value="RDX44841.1"/>
    <property type="molecule type" value="Genomic_DNA"/>
</dbReference>
<protein>
    <submittedName>
        <fullName evidence="1">Uncharacterized protein</fullName>
    </submittedName>
</protein>
<reference evidence="1 2" key="1">
    <citation type="journal article" date="2018" name="Biotechnol. Biofuels">
        <title>Integrative visual omics of the white-rot fungus Polyporus brumalis exposes the biotechnological potential of its oxidative enzymes for delignifying raw plant biomass.</title>
        <authorList>
            <person name="Miyauchi S."/>
            <person name="Rancon A."/>
            <person name="Drula E."/>
            <person name="Hage H."/>
            <person name="Chaduli D."/>
            <person name="Favel A."/>
            <person name="Grisel S."/>
            <person name="Henrissat B."/>
            <person name="Herpoel-Gimbert I."/>
            <person name="Ruiz-Duenas F.J."/>
            <person name="Chevret D."/>
            <person name="Hainaut M."/>
            <person name="Lin J."/>
            <person name="Wang M."/>
            <person name="Pangilinan J."/>
            <person name="Lipzen A."/>
            <person name="Lesage-Meessen L."/>
            <person name="Navarro D."/>
            <person name="Riley R."/>
            <person name="Grigoriev I.V."/>
            <person name="Zhou S."/>
            <person name="Raouche S."/>
            <person name="Rosso M.N."/>
        </authorList>
    </citation>
    <scope>NUCLEOTIDE SEQUENCE [LARGE SCALE GENOMIC DNA]</scope>
    <source>
        <strain evidence="1 2">BRFM 1820</strain>
    </source>
</reference>
<name>A0A371CX41_9APHY</name>
<organism evidence="1 2">
    <name type="scientific">Lentinus brumalis</name>
    <dbReference type="NCBI Taxonomy" id="2498619"/>
    <lineage>
        <taxon>Eukaryota</taxon>
        <taxon>Fungi</taxon>
        <taxon>Dikarya</taxon>
        <taxon>Basidiomycota</taxon>
        <taxon>Agaricomycotina</taxon>
        <taxon>Agaricomycetes</taxon>
        <taxon>Polyporales</taxon>
        <taxon>Polyporaceae</taxon>
        <taxon>Lentinus</taxon>
    </lineage>
</organism>
<dbReference type="Proteomes" id="UP000256964">
    <property type="component" value="Unassembled WGS sequence"/>
</dbReference>
<keyword evidence="2" id="KW-1185">Reference proteome</keyword>